<evidence type="ECO:0000256" key="7">
    <source>
        <dbReference type="SAM" id="Phobius"/>
    </source>
</evidence>
<dbReference type="EMBL" id="CP035631">
    <property type="protein sequence ID" value="WFF43010.1"/>
    <property type="molecule type" value="Genomic_DNA"/>
</dbReference>
<gene>
    <name evidence="8" type="ORF">EVC62_16760</name>
</gene>
<organism evidence="8 9">
    <name type="scientific">Salinicola endophyticus</name>
    <dbReference type="NCBI Taxonomy" id="1949083"/>
    <lineage>
        <taxon>Bacteria</taxon>
        <taxon>Pseudomonadati</taxon>
        <taxon>Pseudomonadota</taxon>
        <taxon>Gammaproteobacteria</taxon>
        <taxon>Oceanospirillales</taxon>
        <taxon>Halomonadaceae</taxon>
        <taxon>Salinicola</taxon>
    </lineage>
</organism>
<name>A0ABY8FJM5_9GAMM</name>
<feature type="transmembrane region" description="Helical" evidence="7">
    <location>
        <begin position="94"/>
        <end position="114"/>
    </location>
</feature>
<feature type="transmembrane region" description="Helical" evidence="7">
    <location>
        <begin position="428"/>
        <end position="447"/>
    </location>
</feature>
<dbReference type="PANTHER" id="PTHR30250:SF11">
    <property type="entry name" value="O-ANTIGEN TRANSPORTER-RELATED"/>
    <property type="match status" value="1"/>
</dbReference>
<feature type="transmembrane region" description="Helical" evidence="7">
    <location>
        <begin position="395"/>
        <end position="416"/>
    </location>
</feature>
<keyword evidence="9" id="KW-1185">Reference proteome</keyword>
<protein>
    <recommendedName>
        <fullName evidence="10">Polysaccharide biosynthesis protein C-terminal domain-containing protein</fullName>
    </recommendedName>
</protein>
<feature type="transmembrane region" description="Helical" evidence="7">
    <location>
        <begin position="230"/>
        <end position="250"/>
    </location>
</feature>
<feature type="transmembrane region" description="Helical" evidence="7">
    <location>
        <begin position="321"/>
        <end position="341"/>
    </location>
</feature>
<keyword evidence="5 7" id="KW-0472">Membrane</keyword>
<evidence type="ECO:0000256" key="5">
    <source>
        <dbReference type="ARBA" id="ARBA00023136"/>
    </source>
</evidence>
<feature type="transmembrane region" description="Helical" evidence="7">
    <location>
        <begin position="134"/>
        <end position="156"/>
    </location>
</feature>
<feature type="compositionally biased region" description="Basic and acidic residues" evidence="6">
    <location>
        <begin position="30"/>
        <end position="40"/>
    </location>
</feature>
<feature type="transmembrane region" description="Helical" evidence="7">
    <location>
        <begin position="362"/>
        <end position="383"/>
    </location>
</feature>
<evidence type="ECO:0000313" key="8">
    <source>
        <dbReference type="EMBL" id="WFF43010.1"/>
    </source>
</evidence>
<feature type="compositionally biased region" description="Low complexity" evidence="6">
    <location>
        <begin position="1"/>
        <end position="10"/>
    </location>
</feature>
<feature type="region of interest" description="Disordered" evidence="6">
    <location>
        <begin position="1"/>
        <end position="40"/>
    </location>
</feature>
<feature type="transmembrane region" description="Helical" evidence="7">
    <location>
        <begin position="176"/>
        <end position="196"/>
    </location>
</feature>
<comment type="subcellular location">
    <subcellularLocation>
        <location evidence="1">Cell membrane</location>
        <topology evidence="1">Multi-pass membrane protein</topology>
    </subcellularLocation>
</comment>
<proteinExistence type="predicted"/>
<dbReference type="Proteomes" id="UP001321526">
    <property type="component" value="Chromosome"/>
</dbReference>
<evidence type="ECO:0000256" key="4">
    <source>
        <dbReference type="ARBA" id="ARBA00022989"/>
    </source>
</evidence>
<feature type="transmembrane region" description="Helical" evidence="7">
    <location>
        <begin position="285"/>
        <end position="309"/>
    </location>
</feature>
<dbReference type="InterPro" id="IPR050833">
    <property type="entry name" value="Poly_Biosynth_Transport"/>
</dbReference>
<evidence type="ECO:0000256" key="3">
    <source>
        <dbReference type="ARBA" id="ARBA00022692"/>
    </source>
</evidence>
<feature type="transmembrane region" description="Helical" evidence="7">
    <location>
        <begin position="67"/>
        <end position="88"/>
    </location>
</feature>
<evidence type="ECO:0000256" key="2">
    <source>
        <dbReference type="ARBA" id="ARBA00022475"/>
    </source>
</evidence>
<dbReference type="PANTHER" id="PTHR30250">
    <property type="entry name" value="PST FAMILY PREDICTED COLANIC ACID TRANSPORTER"/>
    <property type="match status" value="1"/>
</dbReference>
<evidence type="ECO:0000313" key="9">
    <source>
        <dbReference type="Proteomes" id="UP001321526"/>
    </source>
</evidence>
<evidence type="ECO:0000256" key="6">
    <source>
        <dbReference type="SAM" id="MobiDB-lite"/>
    </source>
</evidence>
<reference evidence="8 9" key="1">
    <citation type="submission" date="2019-01" db="EMBL/GenBank/DDBJ databases">
        <title>Genome sequence of Salinicola endophyticus REST5.</title>
        <authorList>
            <person name="Nascimento F.X."/>
        </authorList>
    </citation>
    <scope>NUCLEOTIDE SEQUENCE [LARGE SCALE GENOMIC DNA]</scope>
    <source>
        <strain evidence="8 9">REST5</strain>
    </source>
</reference>
<evidence type="ECO:0000256" key="1">
    <source>
        <dbReference type="ARBA" id="ARBA00004651"/>
    </source>
</evidence>
<accession>A0ABY8FJM5</accession>
<keyword evidence="4 7" id="KW-1133">Transmembrane helix</keyword>
<keyword evidence="2" id="KW-1003">Cell membrane</keyword>
<dbReference type="Pfam" id="PF01943">
    <property type="entry name" value="Polysacc_synt"/>
    <property type="match status" value="1"/>
</dbReference>
<keyword evidence="3 7" id="KW-0812">Transmembrane</keyword>
<feature type="transmembrane region" description="Helical" evidence="7">
    <location>
        <begin position="208"/>
        <end position="224"/>
    </location>
</feature>
<sequence length="502" mass="53464">MATATTTTTTSDPASRHETHHHRRSQRPTQELRHAAKGREDAPMTPAFAAIRSRLRGELVVNLCRTFAARGVAALGTVMLGVVLGRLYGAQGVGLFALAQSLIFGAGIIACYGLNGSLMRYVSQDSDSPNVRCYLGWALMRALALSVLFALAIWLLRAPIAGVFAAPTLGEMLPAIAVATPAFTLSFVLAGFLKGASMPARASLQENGAISLWAAIAILALALLGDSRSLVLASWAFCAAAWLVFAQGALHTLRWLRRHAAVIRGAPDMATLANKGTFFATAQSFIMLNLSMFLQQVLGMFIAGALLSHVDLGLFKSAERVGMIISFILLVINAVFPPRFSRLYHQGDHPALARLARQSTRVATGMALPLALLCLLFPAWVLGWFGPEFGAAAPLLRIIAIGHLVNVATGSVAFLLTMTGRERLMRNISLICATLGLIAFLVLIPLFGALGAALSLALVLSLQNVVAALFVWRDMGIVMLPLTLPGCAVTAGAPRRRHHTPP</sequence>
<evidence type="ECO:0008006" key="10">
    <source>
        <dbReference type="Google" id="ProtNLM"/>
    </source>
</evidence>
<dbReference type="InterPro" id="IPR002797">
    <property type="entry name" value="Polysacc_synth"/>
</dbReference>